<dbReference type="Proteomes" id="UP001499974">
    <property type="component" value="Unassembled WGS sequence"/>
</dbReference>
<organism evidence="1 2">
    <name type="scientific">Nocardioides conyzicola</name>
    <dbReference type="NCBI Taxonomy" id="1651781"/>
    <lineage>
        <taxon>Bacteria</taxon>
        <taxon>Bacillati</taxon>
        <taxon>Actinomycetota</taxon>
        <taxon>Actinomycetes</taxon>
        <taxon>Propionibacteriales</taxon>
        <taxon>Nocardioidaceae</taxon>
        <taxon>Nocardioides</taxon>
    </lineage>
</organism>
<gene>
    <name evidence="1" type="ORF">GCM10023349_36820</name>
</gene>
<dbReference type="EMBL" id="BAABKM010000003">
    <property type="protein sequence ID" value="GAA4714279.1"/>
    <property type="molecule type" value="Genomic_DNA"/>
</dbReference>
<proteinExistence type="predicted"/>
<evidence type="ECO:0000313" key="2">
    <source>
        <dbReference type="Proteomes" id="UP001499974"/>
    </source>
</evidence>
<evidence type="ECO:0000313" key="1">
    <source>
        <dbReference type="EMBL" id="GAA4714279.1"/>
    </source>
</evidence>
<comment type="caution">
    <text evidence="1">The sequence shown here is derived from an EMBL/GenBank/DDBJ whole genome shotgun (WGS) entry which is preliminary data.</text>
</comment>
<reference evidence="2" key="1">
    <citation type="journal article" date="2019" name="Int. J. Syst. Evol. Microbiol.">
        <title>The Global Catalogue of Microorganisms (GCM) 10K type strain sequencing project: providing services to taxonomists for standard genome sequencing and annotation.</title>
        <authorList>
            <consortium name="The Broad Institute Genomics Platform"/>
            <consortium name="The Broad Institute Genome Sequencing Center for Infectious Disease"/>
            <person name="Wu L."/>
            <person name="Ma J."/>
        </authorList>
    </citation>
    <scope>NUCLEOTIDE SEQUENCE [LARGE SCALE GENOMIC DNA]</scope>
    <source>
        <strain evidence="2">JCM 18531</strain>
    </source>
</reference>
<name>A0ABP8XUR2_9ACTN</name>
<accession>A0ABP8XUR2</accession>
<sequence length="217" mass="22318">MVCVTTVGLVQVPAQAASPLTGRLVDSMGSGAVAGQTVRLRTVTGSGPGAVVDTDVTNSAGKFALDAGASPDDEYYVQVVPGRFQGGYVGDGWVQPSAADAMTYGAHAALGKIRANPAYIRGVIVNAKTKKPVRGIKVAARSMNDGWQTEGTDVTNRAGVFTITGLECEDDCYLKVNGAAKGYEIGYRACNGGVVADWGDACASPIGSIGKVRLEKD</sequence>
<protein>
    <recommendedName>
        <fullName evidence="3">Carboxypeptidase regulatory-like domain-containing protein</fullName>
    </recommendedName>
</protein>
<keyword evidence="2" id="KW-1185">Reference proteome</keyword>
<evidence type="ECO:0008006" key="3">
    <source>
        <dbReference type="Google" id="ProtNLM"/>
    </source>
</evidence>